<proteinExistence type="predicted"/>
<protein>
    <submittedName>
        <fullName evidence="1">Uncharacterized protein</fullName>
    </submittedName>
</protein>
<organism evidence="1 2">
    <name type="scientific">Leptidea sinapis</name>
    <dbReference type="NCBI Taxonomy" id="189913"/>
    <lineage>
        <taxon>Eukaryota</taxon>
        <taxon>Metazoa</taxon>
        <taxon>Ecdysozoa</taxon>
        <taxon>Arthropoda</taxon>
        <taxon>Hexapoda</taxon>
        <taxon>Insecta</taxon>
        <taxon>Pterygota</taxon>
        <taxon>Neoptera</taxon>
        <taxon>Endopterygota</taxon>
        <taxon>Lepidoptera</taxon>
        <taxon>Glossata</taxon>
        <taxon>Ditrysia</taxon>
        <taxon>Papilionoidea</taxon>
        <taxon>Pieridae</taxon>
        <taxon>Dismorphiinae</taxon>
        <taxon>Leptidea</taxon>
    </lineage>
</organism>
<accession>A0A5E4PQ24</accession>
<evidence type="ECO:0000313" key="1">
    <source>
        <dbReference type="EMBL" id="VVC87180.1"/>
    </source>
</evidence>
<keyword evidence="2" id="KW-1185">Reference proteome</keyword>
<dbReference type="EMBL" id="FZQP02000082">
    <property type="protein sequence ID" value="VVC87180.1"/>
    <property type="molecule type" value="Genomic_DNA"/>
</dbReference>
<name>A0A5E4PQ24_9NEOP</name>
<reference evidence="1 2" key="1">
    <citation type="submission" date="2017-07" db="EMBL/GenBank/DDBJ databases">
        <authorList>
            <person name="Talla V."/>
            <person name="Backstrom N."/>
        </authorList>
    </citation>
    <scope>NUCLEOTIDE SEQUENCE [LARGE SCALE GENOMIC DNA]</scope>
</reference>
<gene>
    <name evidence="1" type="ORF">LSINAPIS_LOCUS848</name>
</gene>
<evidence type="ECO:0000313" key="2">
    <source>
        <dbReference type="Proteomes" id="UP000324832"/>
    </source>
</evidence>
<dbReference type="AlphaFoldDB" id="A0A5E4PQ24"/>
<sequence length="123" mass="14036">MFTPNEATFAADEDSVNYMLDQCMLSDFKIMLTTPKEKKTVSQLRLQLNERDQESLLWDLDIGHIPKIKRENSVNIVNVLSTKLGIILEEHDFFFAERVKAPDSRSSANNQEALAVEAEVFTT</sequence>
<dbReference type="Proteomes" id="UP000324832">
    <property type="component" value="Unassembled WGS sequence"/>
</dbReference>